<dbReference type="NCBIfam" id="NF038127">
    <property type="entry name" value="FDP_fam"/>
    <property type="match status" value="1"/>
</dbReference>
<dbReference type="KEGG" id="rmai:MACH21_13020"/>
<evidence type="ECO:0000259" key="2">
    <source>
        <dbReference type="Pfam" id="PF04151"/>
    </source>
</evidence>
<keyword evidence="1" id="KW-0732">Signal</keyword>
<evidence type="ECO:0000256" key="1">
    <source>
        <dbReference type="SAM" id="SignalP"/>
    </source>
</evidence>
<reference evidence="3 4" key="1">
    <citation type="submission" date="2023-01" db="EMBL/GenBank/DDBJ databases">
        <title>Complete genome sequence of Roseicyclus marinus strain Dej080120_10.</title>
        <authorList>
            <person name="Ueki S."/>
            <person name="Maruyama F."/>
        </authorList>
    </citation>
    <scope>NUCLEOTIDE SEQUENCE [LARGE SCALE GENOMIC DNA]</scope>
    <source>
        <strain evidence="3 4">Dej080120_10</strain>
    </source>
</reference>
<sequence>MARSFIAPAATALAVATFGLPALAQELSCGGIGAGAPWIGGSRMASDVTAASGVLALSGVSVAPGTRGVALFTVGRPADVRVEAAPADEYGDTVLEVFDAAGNLVVMDDDSGGMLASRSELPLAAGDYCLAVTGFGGGPVVADLQVSRLEQPALTQGLSGGFAGTEDFPLFVGVEPCLADTPATLLGQGPIDALLGQGGVSAVNSTVAAPYYRFTLSSPQSVTIRAENPEADPYIYVFDGQGQLLAENDDYESLNSRIDFTAPLAAGSYCVGMRALSDPNLPVTLRVSGFDARAMAMEAYDRGEAAPPLDGSYPVTELGVVGRGLTQDVTVSGSKAQWFVVDVPEYGLLLINADEVTDSDPMLSVFDEFGRNLGFNDDANGTLNSELTVRTPPGRYLIALRQYSDGYDGIIRLGVQRFVPAP</sequence>
<feature type="signal peptide" evidence="1">
    <location>
        <begin position="1"/>
        <end position="24"/>
    </location>
</feature>
<dbReference type="Proteomes" id="UP001337723">
    <property type="component" value="Chromosome"/>
</dbReference>
<evidence type="ECO:0000313" key="3">
    <source>
        <dbReference type="EMBL" id="BDW85125.1"/>
    </source>
</evidence>
<evidence type="ECO:0000313" key="4">
    <source>
        <dbReference type="Proteomes" id="UP001337723"/>
    </source>
</evidence>
<gene>
    <name evidence="3" type="ORF">MACH21_13020</name>
</gene>
<dbReference type="InterPro" id="IPR007280">
    <property type="entry name" value="Peptidase_C_arc/bac"/>
</dbReference>
<dbReference type="Pfam" id="PF04151">
    <property type="entry name" value="PPC"/>
    <property type="match status" value="1"/>
</dbReference>
<protein>
    <recommendedName>
        <fullName evidence="2">Peptidase C-terminal archaeal/bacterial domain-containing protein</fullName>
    </recommendedName>
</protein>
<feature type="domain" description="Peptidase C-terminal archaeal/bacterial" evidence="2">
    <location>
        <begin position="211"/>
        <end position="271"/>
    </location>
</feature>
<feature type="chain" id="PRO_5046843181" description="Peptidase C-terminal archaeal/bacterial domain-containing protein" evidence="1">
    <location>
        <begin position="25"/>
        <end position="422"/>
    </location>
</feature>
<dbReference type="RefSeq" id="WP_338275644.1">
    <property type="nucleotide sequence ID" value="NZ_AP027266.1"/>
</dbReference>
<organism evidence="3 4">
    <name type="scientific">Roseicyclus marinus</name>
    <dbReference type="NCBI Taxonomy" id="2161673"/>
    <lineage>
        <taxon>Bacteria</taxon>
        <taxon>Pseudomonadati</taxon>
        <taxon>Pseudomonadota</taxon>
        <taxon>Alphaproteobacteria</taxon>
        <taxon>Rhodobacterales</taxon>
        <taxon>Roseobacteraceae</taxon>
        <taxon>Roseicyclus</taxon>
    </lineage>
</organism>
<proteinExistence type="predicted"/>
<dbReference type="EMBL" id="AP027266">
    <property type="protein sequence ID" value="BDW85125.1"/>
    <property type="molecule type" value="Genomic_DNA"/>
</dbReference>
<dbReference type="AlphaFoldDB" id="A0AA48KKI0"/>
<keyword evidence="4" id="KW-1185">Reference proteome</keyword>
<dbReference type="Gene3D" id="2.60.120.380">
    <property type="match status" value="3"/>
</dbReference>
<accession>A0AA48KKI0</accession>
<name>A0AA48KKI0_9RHOB</name>